<organism evidence="1 2">
    <name type="scientific">Geoglobus ahangari</name>
    <dbReference type="NCBI Taxonomy" id="113653"/>
    <lineage>
        <taxon>Archaea</taxon>
        <taxon>Methanobacteriati</taxon>
        <taxon>Methanobacteriota</taxon>
        <taxon>Archaeoglobi</taxon>
        <taxon>Archaeoglobales</taxon>
        <taxon>Archaeoglobaceae</taxon>
        <taxon>Geoglobus</taxon>
    </lineage>
</organism>
<evidence type="ECO:0000313" key="2">
    <source>
        <dbReference type="Proteomes" id="UP000034723"/>
    </source>
</evidence>
<gene>
    <name evidence="1" type="ORF">GAH_00231</name>
</gene>
<dbReference type="KEGG" id="gah:GAH_00231"/>
<dbReference type="STRING" id="113653.GAH_00231"/>
<dbReference type="AlphaFoldDB" id="A0A0F7IJK5"/>
<proteinExistence type="predicted"/>
<dbReference type="EMBL" id="CP011267">
    <property type="protein sequence ID" value="AKG92413.1"/>
    <property type="molecule type" value="Genomic_DNA"/>
</dbReference>
<dbReference type="HOGENOM" id="CLU_3227671_0_0_2"/>
<keyword evidence="2" id="KW-1185">Reference proteome</keyword>
<dbReference type="InParanoid" id="A0A0F7IJK5"/>
<dbReference type="Proteomes" id="UP000034723">
    <property type="component" value="Chromosome"/>
</dbReference>
<protein>
    <submittedName>
        <fullName evidence="1">Uncharacterized protein</fullName>
    </submittedName>
</protein>
<dbReference type="GeneID" id="43092350"/>
<dbReference type="RefSeq" id="WP_156967348.1">
    <property type="nucleotide sequence ID" value="NZ_CP011267.1"/>
</dbReference>
<sequence>MRCHEFTVWSPFRCKLRKPQRCRHFDPERAECTRPWLKGAVQHAHA</sequence>
<reference evidence="1 2" key="1">
    <citation type="submission" date="2015-04" db="EMBL/GenBank/DDBJ databases">
        <title>The complete genome sequence of the hyperthermophilic, obligate iron-reducing archaeon Geoglobus ahangari strain 234T.</title>
        <authorList>
            <person name="Manzella M.P."/>
            <person name="Holmes D.E."/>
            <person name="Rocheleau J.M."/>
            <person name="Chung A."/>
            <person name="Reguera G."/>
            <person name="Kashefi K."/>
        </authorList>
    </citation>
    <scope>NUCLEOTIDE SEQUENCE [LARGE SCALE GENOMIC DNA]</scope>
    <source>
        <strain evidence="1 2">234</strain>
    </source>
</reference>
<evidence type="ECO:0000313" key="1">
    <source>
        <dbReference type="EMBL" id="AKG92413.1"/>
    </source>
</evidence>
<name>A0A0F7IJK5_9EURY</name>
<accession>A0A0F7IJK5</accession>